<feature type="non-terminal residue" evidence="2">
    <location>
        <position position="1"/>
    </location>
</feature>
<comment type="caution">
    <text evidence="2">The sequence shown here is derived from an EMBL/GenBank/DDBJ whole genome shotgun (WGS) entry which is preliminary data.</text>
</comment>
<feature type="region of interest" description="Disordered" evidence="1">
    <location>
        <begin position="193"/>
        <end position="216"/>
    </location>
</feature>
<organism evidence="2">
    <name type="scientific">Tanacetum cinerariifolium</name>
    <name type="common">Dalmatian daisy</name>
    <name type="synonym">Chrysanthemum cinerariifolium</name>
    <dbReference type="NCBI Taxonomy" id="118510"/>
    <lineage>
        <taxon>Eukaryota</taxon>
        <taxon>Viridiplantae</taxon>
        <taxon>Streptophyta</taxon>
        <taxon>Embryophyta</taxon>
        <taxon>Tracheophyta</taxon>
        <taxon>Spermatophyta</taxon>
        <taxon>Magnoliopsida</taxon>
        <taxon>eudicotyledons</taxon>
        <taxon>Gunneridae</taxon>
        <taxon>Pentapetalae</taxon>
        <taxon>asterids</taxon>
        <taxon>campanulids</taxon>
        <taxon>Asterales</taxon>
        <taxon>Asteraceae</taxon>
        <taxon>Asteroideae</taxon>
        <taxon>Anthemideae</taxon>
        <taxon>Anthemidinae</taxon>
        <taxon>Tanacetum</taxon>
    </lineage>
</organism>
<reference evidence="2" key="1">
    <citation type="journal article" date="2019" name="Sci. Rep.">
        <title>Draft genome of Tanacetum cinerariifolium, the natural source of mosquito coil.</title>
        <authorList>
            <person name="Yamashiro T."/>
            <person name="Shiraishi A."/>
            <person name="Satake H."/>
            <person name="Nakayama K."/>
        </authorList>
    </citation>
    <scope>NUCLEOTIDE SEQUENCE</scope>
</reference>
<name>A0A699TK24_TANCI</name>
<gene>
    <name evidence="2" type="ORF">Tci_881395</name>
</gene>
<dbReference type="EMBL" id="BKCJ011245460">
    <property type="protein sequence ID" value="GFD09426.1"/>
    <property type="molecule type" value="Genomic_DNA"/>
</dbReference>
<protein>
    <submittedName>
        <fullName evidence="2">Uncharacterized protein</fullName>
    </submittedName>
</protein>
<evidence type="ECO:0000313" key="2">
    <source>
        <dbReference type="EMBL" id="GFD09426.1"/>
    </source>
</evidence>
<feature type="non-terminal residue" evidence="2">
    <location>
        <position position="216"/>
    </location>
</feature>
<accession>A0A699TK24</accession>
<proteinExistence type="predicted"/>
<dbReference type="AlphaFoldDB" id="A0A699TK24"/>
<feature type="compositionally biased region" description="Polar residues" evidence="1">
    <location>
        <begin position="207"/>
        <end position="216"/>
    </location>
</feature>
<evidence type="ECO:0000256" key="1">
    <source>
        <dbReference type="SAM" id="MobiDB-lite"/>
    </source>
</evidence>
<sequence>SINDRYAEGMHAVPPPMTGNYMPSGPDIEINYSKFTYGPKQTSVDESNAKTCENASCESDSSVATTTFMPAPIENALKVACKPKVLTDAPIIEEYESDSDDDLVSNIQENIEKPSFTFTDSVKHVKSPREYVNETCTPNHCPEVEKQDRNGHTRKGLGYTLTRKACFVCDSFSHLIRDCNFHDKRIAKQAALTKSKNKVTGQRENRPVWNNAQRVN</sequence>